<dbReference type="Proteomes" id="UP000887159">
    <property type="component" value="Unassembled WGS sequence"/>
</dbReference>
<gene>
    <name evidence="1" type="ORF">TNCV_1341851</name>
</gene>
<evidence type="ECO:0000313" key="2">
    <source>
        <dbReference type="Proteomes" id="UP000887159"/>
    </source>
</evidence>
<evidence type="ECO:0000313" key="1">
    <source>
        <dbReference type="EMBL" id="GFY00087.1"/>
    </source>
</evidence>
<protein>
    <submittedName>
        <fullName evidence="1">Uncharacterized protein</fullName>
    </submittedName>
</protein>
<proteinExistence type="predicted"/>
<reference evidence="1" key="1">
    <citation type="submission" date="2020-08" db="EMBL/GenBank/DDBJ databases">
        <title>Multicomponent nature underlies the extraordinary mechanical properties of spider dragline silk.</title>
        <authorList>
            <person name="Kono N."/>
            <person name="Nakamura H."/>
            <person name="Mori M."/>
            <person name="Yoshida Y."/>
            <person name="Ohtoshi R."/>
            <person name="Malay A.D."/>
            <person name="Moran D.A.P."/>
            <person name="Tomita M."/>
            <person name="Numata K."/>
            <person name="Arakawa K."/>
        </authorList>
    </citation>
    <scope>NUCLEOTIDE SEQUENCE</scope>
</reference>
<dbReference type="EMBL" id="BMAU01021216">
    <property type="protein sequence ID" value="GFY00087.1"/>
    <property type="molecule type" value="Genomic_DNA"/>
</dbReference>
<keyword evidence="2" id="KW-1185">Reference proteome</keyword>
<comment type="caution">
    <text evidence="1">The sequence shown here is derived from an EMBL/GenBank/DDBJ whole genome shotgun (WGS) entry which is preliminary data.</text>
</comment>
<dbReference type="AlphaFoldDB" id="A0A8X6RZ82"/>
<sequence>MSNKKKKKLLLLRASNIDDSLFAHLKDQDTLQAAAAILREEILGITKTKLPDYLTSQRLIKGECSTPPMISDFFSSILGGYTRKRRNCDSFKRHVSSLSQDIIYMTHNGNVKTSKHICLGMTLKSLTSSRKVIDIINHYGHCISYNAIEELETEATYSSVSRTGICPEAVNKNENLSTGMAFDNFDRFVDTKNGKDTLHDTVGISYQNIDPNFEEEFVVEEEEAGVTTHNKRRRRSFETIEYELPQCAKKLKKTTNIQAENEEEVNIIVHKSLYDRIDNVWMLSHAFRLVDTPMWTGFNSKIMIDDSPQQLISYLTPINESPTSNAVVLATMQQCMSVLQELSQEYMQVTYDLAIAKIALQIQATENNTFQKLFIHLGAFHIMMSYFKAIGKFINDCGLTTIMVESEMPASGSISSFIEGKHFNRCKRLHPIVALGLQIMHFRSFLTSKNIQISAEIEDEIKRLQSCQSSSFFIHNRSLKELCNDYAIYEQQTLNGERGKTAQFYMIYIKLVYHYLLLSRSIRAEDFQKGFFGIKRTNKPFSRQPVDLTLEQTINADAARTLTGIAHLTNSISARQRWARSHDIRSTIITHVLEEIGITKKQDISTELQPHNIKKSCHQLEKFMNSFDQYVNPFSLDLSPDQLFNIASGKAASSEVEEFLLNVQEIGEKLRTTFIAECELDSTRFERAIKKTPIHNFSSLLVKKSVKIGGKHQEIKLQRDLFGRLLGISMDHQIDVLKILSFPITPVPLALCHLDGGFCKTDKSVLVKCLQSNTDQEPPNSTDVALIDGFFILHSMKEVPKTFGSISKKFLQMVSKYSTRRIDVIFDQYMYPSIKDSERCLRHEASLIDYIISGPDQVRPSDFAKKN</sequence>
<dbReference type="PANTHER" id="PTHR46704">
    <property type="entry name" value="CXC DOMAIN-CONTAINING PROTEIN-RELATED"/>
    <property type="match status" value="1"/>
</dbReference>
<dbReference type="PANTHER" id="PTHR46704:SF9">
    <property type="entry name" value="BHLH DOMAIN-CONTAINING PROTEIN"/>
    <property type="match status" value="1"/>
</dbReference>
<name>A0A8X6RZ82_TRICX</name>
<organism evidence="1 2">
    <name type="scientific">Trichonephila clavipes</name>
    <name type="common">Golden silk orbweaver</name>
    <name type="synonym">Nephila clavipes</name>
    <dbReference type="NCBI Taxonomy" id="2585209"/>
    <lineage>
        <taxon>Eukaryota</taxon>
        <taxon>Metazoa</taxon>
        <taxon>Ecdysozoa</taxon>
        <taxon>Arthropoda</taxon>
        <taxon>Chelicerata</taxon>
        <taxon>Arachnida</taxon>
        <taxon>Araneae</taxon>
        <taxon>Araneomorphae</taxon>
        <taxon>Entelegynae</taxon>
        <taxon>Araneoidea</taxon>
        <taxon>Nephilidae</taxon>
        <taxon>Trichonephila</taxon>
    </lineage>
</organism>
<accession>A0A8X6RZ82</accession>